<evidence type="ECO:0000313" key="4">
    <source>
        <dbReference type="EMBL" id="OLT61199.1"/>
    </source>
</evidence>
<dbReference type="GO" id="GO:0008270">
    <property type="term" value="F:zinc ion binding"/>
    <property type="evidence" value="ECO:0007669"/>
    <property type="project" value="UniProtKB-KW"/>
</dbReference>
<reference evidence="4 5" key="1">
    <citation type="submission" date="2016-10" db="EMBL/GenBank/DDBJ databases">
        <title>Comparative genomics uncovers the prolific and rare metabolic potential of the cyanobacterial genus Moorea.</title>
        <authorList>
            <person name="Leao T."/>
            <person name="Castelao G."/>
            <person name="Korobeynikov A."/>
            <person name="Monroe E.A."/>
            <person name="Podell S."/>
            <person name="Glukhov E."/>
            <person name="Allen E."/>
            <person name="Gerwick W.H."/>
            <person name="Gerwick L."/>
        </authorList>
    </citation>
    <scope>NUCLEOTIDE SEQUENCE [LARGE SCALE GENOMIC DNA]</scope>
    <source>
        <strain evidence="4 5">PNG5-198</strain>
    </source>
</reference>
<evidence type="ECO:0000259" key="3">
    <source>
        <dbReference type="PROSITE" id="PS50966"/>
    </source>
</evidence>
<feature type="domain" description="SWIM-type" evidence="3">
    <location>
        <begin position="115"/>
        <end position="146"/>
    </location>
</feature>
<dbReference type="InterPro" id="IPR007527">
    <property type="entry name" value="Znf_SWIM"/>
</dbReference>
<dbReference type="AlphaFoldDB" id="A0A1U7N5G8"/>
<dbReference type="Proteomes" id="UP000186657">
    <property type="component" value="Unassembled WGS sequence"/>
</dbReference>
<proteinExistence type="predicted"/>
<comment type="caution">
    <text evidence="4">The sequence shown here is derived from an EMBL/GenBank/DDBJ whole genome shotgun (WGS) entry which is preliminary data.</text>
</comment>
<protein>
    <recommendedName>
        <fullName evidence="3">SWIM-type domain-containing protein</fullName>
    </recommendedName>
</protein>
<keyword evidence="5" id="KW-1185">Reference proteome</keyword>
<keyword evidence="1" id="KW-0863">Zinc-finger</keyword>
<evidence type="ECO:0000256" key="2">
    <source>
        <dbReference type="SAM" id="MobiDB-lite"/>
    </source>
</evidence>
<feature type="region of interest" description="Disordered" evidence="2">
    <location>
        <begin position="175"/>
        <end position="215"/>
    </location>
</feature>
<evidence type="ECO:0000256" key="1">
    <source>
        <dbReference type="PROSITE-ProRule" id="PRU00325"/>
    </source>
</evidence>
<dbReference type="PANTHER" id="PTHR38133:SF1">
    <property type="entry name" value="SLR1429 PROTEIN"/>
    <property type="match status" value="1"/>
</dbReference>
<feature type="compositionally biased region" description="Polar residues" evidence="2">
    <location>
        <begin position="176"/>
        <end position="202"/>
    </location>
</feature>
<keyword evidence="1" id="KW-0479">Metal-binding</keyword>
<evidence type="ECO:0000313" key="5">
    <source>
        <dbReference type="Proteomes" id="UP000186657"/>
    </source>
</evidence>
<accession>A0A1U7N5G8</accession>
<name>A0A1U7N5G8_9CYAN</name>
<gene>
    <name evidence="4" type="ORF">BJP37_21440</name>
</gene>
<keyword evidence="1" id="KW-0862">Zinc</keyword>
<dbReference type="Pfam" id="PF04434">
    <property type="entry name" value="SWIM"/>
    <property type="match status" value="1"/>
</dbReference>
<dbReference type="EMBL" id="MKZS01000001">
    <property type="protein sequence ID" value="OLT61199.1"/>
    <property type="molecule type" value="Genomic_DNA"/>
</dbReference>
<dbReference type="PANTHER" id="PTHR38133">
    <property type="entry name" value="SLR1429 PROTEIN"/>
    <property type="match status" value="1"/>
</dbReference>
<sequence length="287" mass="32287">MTNYEIETQEWWVERWNDLLNSYRFKKRLERGRIYAKEGNILSIDFLGPQVVAKVQGTAPEPYELTISIEPFTDEDWNYVVQTLASKAIYSAQLLAGEMPHNIEEVFTSNGLSLFPFTLSDVRSRCNCPDPKNPCKHIAAVYYELGDRFSEDPFVLFQLRGSTKEQILDALRKLRSGQTEETSATEQPSSIPNLTSADQNPDQNREEGESAIGDPETSVNIQQFWQYDQPLDSSLVVIAPPTDSGTVLDVLGTIPLGAADPRVMQYLKGIYQIVSQQAVISALNRDS</sequence>
<organism evidence="4 5">
    <name type="scientific">Moorena bouillonii PNG</name>
    <dbReference type="NCBI Taxonomy" id="568701"/>
    <lineage>
        <taxon>Bacteria</taxon>
        <taxon>Bacillati</taxon>
        <taxon>Cyanobacteriota</taxon>
        <taxon>Cyanophyceae</taxon>
        <taxon>Coleofasciculales</taxon>
        <taxon>Coleofasciculaceae</taxon>
        <taxon>Moorena</taxon>
    </lineage>
</organism>
<dbReference type="RefSeq" id="WP_075902116.1">
    <property type="nucleotide sequence ID" value="NZ_MKZS01000001.1"/>
</dbReference>
<dbReference type="PROSITE" id="PS50966">
    <property type="entry name" value="ZF_SWIM"/>
    <property type="match status" value="1"/>
</dbReference>